<evidence type="ECO:0000256" key="7">
    <source>
        <dbReference type="SAM" id="Phobius"/>
    </source>
</evidence>
<keyword evidence="6" id="KW-0175">Coiled coil</keyword>
<dbReference type="Pfam" id="PF13807">
    <property type="entry name" value="GNVR"/>
    <property type="match status" value="1"/>
</dbReference>
<dbReference type="InterPro" id="IPR050445">
    <property type="entry name" value="Bact_polysacc_biosynth/exp"/>
</dbReference>
<keyword evidence="2" id="KW-1003">Cell membrane</keyword>
<dbReference type="PANTHER" id="PTHR32309">
    <property type="entry name" value="TYROSINE-PROTEIN KINASE"/>
    <property type="match status" value="1"/>
</dbReference>
<dbReference type="InterPro" id="IPR003856">
    <property type="entry name" value="LPS_length_determ_N"/>
</dbReference>
<dbReference type="SUPFAM" id="SSF52540">
    <property type="entry name" value="P-loop containing nucleoside triphosphate hydrolases"/>
    <property type="match status" value="1"/>
</dbReference>
<gene>
    <name evidence="10" type="ordered locus">Meso_2592</name>
</gene>
<name>Q11F49_CHESB</name>
<keyword evidence="5 7" id="KW-0472">Membrane</keyword>
<dbReference type="KEGG" id="mes:Meso_2592"/>
<keyword evidence="3 7" id="KW-0812">Transmembrane</keyword>
<dbReference type="Gene3D" id="3.40.50.300">
    <property type="entry name" value="P-loop containing nucleotide triphosphate hydrolases"/>
    <property type="match status" value="1"/>
</dbReference>
<evidence type="ECO:0000256" key="5">
    <source>
        <dbReference type="ARBA" id="ARBA00023136"/>
    </source>
</evidence>
<evidence type="ECO:0000259" key="8">
    <source>
        <dbReference type="Pfam" id="PF02706"/>
    </source>
</evidence>
<dbReference type="InterPro" id="IPR032807">
    <property type="entry name" value="GNVR"/>
</dbReference>
<protein>
    <submittedName>
        <fullName evidence="10">Lipopolysaccharide biosynthesis</fullName>
    </submittedName>
</protein>
<dbReference type="EMBL" id="CP000390">
    <property type="protein sequence ID" value="ABG63976.1"/>
    <property type="molecule type" value="Genomic_DNA"/>
</dbReference>
<accession>Q11F49</accession>
<dbReference type="OrthoDB" id="8404680at2"/>
<feature type="domain" description="Polysaccharide chain length determinant N-terminal" evidence="8">
    <location>
        <begin position="23"/>
        <end position="113"/>
    </location>
</feature>
<evidence type="ECO:0000256" key="6">
    <source>
        <dbReference type="SAM" id="Coils"/>
    </source>
</evidence>
<comment type="subcellular location">
    <subcellularLocation>
        <location evidence="1">Cell membrane</location>
        <topology evidence="1">Multi-pass membrane protein</topology>
    </subcellularLocation>
</comment>
<dbReference type="AlphaFoldDB" id="Q11F49"/>
<dbReference type="HOGENOM" id="CLU_009912_2_0_5"/>
<organism evidence="10">
    <name type="scientific">Chelativorans sp. (strain BNC1)</name>
    <dbReference type="NCBI Taxonomy" id="266779"/>
    <lineage>
        <taxon>Bacteria</taxon>
        <taxon>Pseudomonadati</taxon>
        <taxon>Pseudomonadota</taxon>
        <taxon>Alphaproteobacteria</taxon>
        <taxon>Hyphomicrobiales</taxon>
        <taxon>Phyllobacteriaceae</taxon>
        <taxon>Chelativorans</taxon>
    </lineage>
</organism>
<feature type="coiled-coil region" evidence="6">
    <location>
        <begin position="310"/>
        <end position="418"/>
    </location>
</feature>
<sequence>MVIQEIRKFGGERGASAQGKEYLSFRDIWLFLRRHLIILILAAMAGIALGALYTIKTVPTYSAVARLVIDREQARIASQDASTGTIIIEAAEIASEVEIVKSEAIARAVIQELNMVGDPEILESRSWRSAVRSAIASVLSLFRKPEEEASALPDQEALMRRTMVGFLGRMTVRRVGQSYVIEIGYTSTDPDKAARVANAISEAYMRSNLESRAEALTRGGAWLESRLVDLGQQAHAAALQVEEYRNKNDITQIGQATSLDHQQLADISSQLLVAQANTATEAAKLATIDRLLAGNIDNGYVGEALNNSEIVKLRDELRVAAAKLETLSGRYGPDGAPVIAAQEEMDRLQGEIRRELLRIQGVYRSNLETAKTREKLLSEQLDALKKTAAGTNLARVELAELESRATTYRRMYESLLQQLIIALQKQSFPVGEVRMVTAATPPLAKTWPKTTLVIPFSMLLGLAAGVSLAALREVLDRRVGSGQRLGQELGLPILGRVPATRFTSRAPGGQVANPSMRHVLDAPYSNFSEALRSVKNSIDAMFPPNSAMVIGVTSVNAGEGKSTISANLAQLYINEGIPAVLVDACFSDPHLSRLAELHGEELGLAVAQPAPMQGPKGGRKRAPNGMTAQVPGELALKEVQSGTVAAAEEAPMVPVLTADQIRDAANPARRFAYLPALKVQLELLRRRYNVIILDLAAFENSVDARVASTYVDGLLLVLGNCEKLTVERLADALATFGKSRVGILGVVFNRNMGRGEQIAARLRGINALLVRLVTSWRQLDARVSSRFWGR</sequence>
<dbReference type="InterPro" id="IPR027417">
    <property type="entry name" value="P-loop_NTPase"/>
</dbReference>
<evidence type="ECO:0000259" key="9">
    <source>
        <dbReference type="Pfam" id="PF13807"/>
    </source>
</evidence>
<evidence type="ECO:0000256" key="4">
    <source>
        <dbReference type="ARBA" id="ARBA00022989"/>
    </source>
</evidence>
<dbReference type="GO" id="GO:0004713">
    <property type="term" value="F:protein tyrosine kinase activity"/>
    <property type="evidence" value="ECO:0007669"/>
    <property type="project" value="TreeGrafter"/>
</dbReference>
<feature type="transmembrane region" description="Helical" evidence="7">
    <location>
        <begin position="36"/>
        <end position="55"/>
    </location>
</feature>
<dbReference type="eggNOG" id="COG0489">
    <property type="taxonomic scope" value="Bacteria"/>
</dbReference>
<feature type="domain" description="Tyrosine-protein kinase G-rich" evidence="9">
    <location>
        <begin position="405"/>
        <end position="473"/>
    </location>
</feature>
<reference evidence="10" key="1">
    <citation type="submission" date="2006-06" db="EMBL/GenBank/DDBJ databases">
        <title>Complete sequence of chromosome of Chelativorans sp. BNC1.</title>
        <authorList>
            <consortium name="US DOE Joint Genome Institute"/>
            <person name="Copeland A."/>
            <person name="Lucas S."/>
            <person name="Lapidus A."/>
            <person name="Barry K."/>
            <person name="Detter J.C."/>
            <person name="Glavina del Rio T."/>
            <person name="Hammon N."/>
            <person name="Israni S."/>
            <person name="Dalin E."/>
            <person name="Tice H."/>
            <person name="Pitluck S."/>
            <person name="Chertkov O."/>
            <person name="Brettin T."/>
            <person name="Bruce D."/>
            <person name="Han C."/>
            <person name="Tapia R."/>
            <person name="Gilna P."/>
            <person name="Schmutz J."/>
            <person name="Larimer F."/>
            <person name="Land M."/>
            <person name="Hauser L."/>
            <person name="Kyrpides N."/>
            <person name="Mikhailova N."/>
            <person name="Richardson P."/>
        </authorList>
    </citation>
    <scope>NUCLEOTIDE SEQUENCE</scope>
    <source>
        <strain evidence="10">BNC1</strain>
    </source>
</reference>
<keyword evidence="4 7" id="KW-1133">Transmembrane helix</keyword>
<evidence type="ECO:0000256" key="3">
    <source>
        <dbReference type="ARBA" id="ARBA00022692"/>
    </source>
</evidence>
<evidence type="ECO:0000313" key="10">
    <source>
        <dbReference type="EMBL" id="ABG63976.1"/>
    </source>
</evidence>
<evidence type="ECO:0000256" key="1">
    <source>
        <dbReference type="ARBA" id="ARBA00004651"/>
    </source>
</evidence>
<dbReference type="Pfam" id="PF02706">
    <property type="entry name" value="Wzz"/>
    <property type="match status" value="1"/>
</dbReference>
<dbReference type="eggNOG" id="COG3206">
    <property type="taxonomic scope" value="Bacteria"/>
</dbReference>
<dbReference type="GO" id="GO:0005886">
    <property type="term" value="C:plasma membrane"/>
    <property type="evidence" value="ECO:0007669"/>
    <property type="project" value="UniProtKB-SubCell"/>
</dbReference>
<dbReference type="STRING" id="266779.Meso_2592"/>
<evidence type="ECO:0000256" key="2">
    <source>
        <dbReference type="ARBA" id="ARBA00022475"/>
    </source>
</evidence>
<dbReference type="PANTHER" id="PTHR32309:SF13">
    <property type="entry name" value="FERRIC ENTEROBACTIN TRANSPORT PROTEIN FEPE"/>
    <property type="match status" value="1"/>
</dbReference>
<proteinExistence type="predicted"/>